<dbReference type="GeneID" id="108666095"/>
<protein>
    <submittedName>
        <fullName evidence="2">Uncharacterized protein LOC108666095 isoform X3</fullName>
    </submittedName>
</protein>
<reference evidence="2" key="1">
    <citation type="submission" date="2025-08" db="UniProtKB">
        <authorList>
            <consortium name="RefSeq"/>
        </authorList>
    </citation>
    <scope>IDENTIFICATION</scope>
    <source>
        <tissue evidence="2">Whole organism</tissue>
    </source>
</reference>
<dbReference type="Proteomes" id="UP000694843">
    <property type="component" value="Unplaced"/>
</dbReference>
<dbReference type="RefSeq" id="XP_047735872.1">
    <property type="nucleotide sequence ID" value="XM_047879916.1"/>
</dbReference>
<accession>A0A979FGZ3</accession>
<keyword evidence="1" id="KW-1185">Reference proteome</keyword>
<gene>
    <name evidence="2" type="primary">LOC108666095</name>
</gene>
<sequence>MAVDEFGDSALVLPGGIDTYFFLHLVYDIGEKNIGDKGRPSQVYFDEEAGILYYLEDFLLRVFLLMRNKEFKVVKYEPNVICFVVDRNNAGRCMVKKINPNEACHTFKNLDVNGNGGIDFSIDEIKVPDVSTWLYFNDTLIVSSKNSIFRVKDREVAERKFSEEIAFVDFLDSEHLLITFEGGIEIYLLDDLLEIEVKLSVRCDDKSSPFTPVKLIGRELFILADSMLLVTRIPFVTDYERSDRVDITSDLLSCEYQQ</sequence>
<evidence type="ECO:0000313" key="1">
    <source>
        <dbReference type="Proteomes" id="UP000694843"/>
    </source>
</evidence>
<organism evidence="1 2">
    <name type="scientific">Hyalella azteca</name>
    <name type="common">Amphipod</name>
    <dbReference type="NCBI Taxonomy" id="294128"/>
    <lineage>
        <taxon>Eukaryota</taxon>
        <taxon>Metazoa</taxon>
        <taxon>Ecdysozoa</taxon>
        <taxon>Arthropoda</taxon>
        <taxon>Crustacea</taxon>
        <taxon>Multicrustacea</taxon>
        <taxon>Malacostraca</taxon>
        <taxon>Eumalacostraca</taxon>
        <taxon>Peracarida</taxon>
        <taxon>Amphipoda</taxon>
        <taxon>Senticaudata</taxon>
        <taxon>Talitrida</taxon>
        <taxon>Talitroidea</taxon>
        <taxon>Hyalellidae</taxon>
        <taxon>Hyalella</taxon>
    </lineage>
</organism>
<evidence type="ECO:0000313" key="2">
    <source>
        <dbReference type="RefSeq" id="XP_047735872.1"/>
    </source>
</evidence>
<dbReference type="AlphaFoldDB" id="A0A979FGZ3"/>
<proteinExistence type="predicted"/>
<name>A0A979FGZ3_HYAAZ</name>